<dbReference type="PANTHER" id="PTHR40631:SF2">
    <property type="entry name" value="ALPHA-L-ARABINOFURANOSIDASE"/>
    <property type="match status" value="1"/>
</dbReference>
<evidence type="ECO:0000256" key="9">
    <source>
        <dbReference type="SAM" id="SignalP"/>
    </source>
</evidence>
<evidence type="ECO:0000256" key="5">
    <source>
        <dbReference type="ARBA" id="ARBA00022729"/>
    </source>
</evidence>
<comment type="caution">
    <text evidence="10">The sequence shown here is derived from an EMBL/GenBank/DDBJ whole genome shotgun (WGS) entry which is preliminary data.</text>
</comment>
<dbReference type="InterPro" id="IPR023296">
    <property type="entry name" value="Glyco_hydro_beta-prop_sf"/>
</dbReference>
<evidence type="ECO:0000313" key="10">
    <source>
        <dbReference type="EMBL" id="TVY86849.1"/>
    </source>
</evidence>
<keyword evidence="11" id="KW-1185">Reference proteome</keyword>
<evidence type="ECO:0000256" key="7">
    <source>
        <dbReference type="ARBA" id="ARBA00023295"/>
    </source>
</evidence>
<dbReference type="AlphaFoldDB" id="A0A559M1N1"/>
<dbReference type="InterPro" id="IPR005193">
    <property type="entry name" value="GH62_arabinosidase"/>
</dbReference>
<evidence type="ECO:0000256" key="2">
    <source>
        <dbReference type="ARBA" id="ARBA00004613"/>
    </source>
</evidence>
<accession>A0A559M1N1</accession>
<comment type="catalytic activity">
    <reaction evidence="1 8">
        <text>Hydrolysis of terminal non-reducing alpha-L-arabinofuranoside residues in alpha-L-arabinosides.</text>
        <dbReference type="EC" id="3.2.1.55"/>
    </reaction>
</comment>
<evidence type="ECO:0000256" key="3">
    <source>
        <dbReference type="ARBA" id="ARBA00007396"/>
    </source>
</evidence>
<dbReference type="CDD" id="cd08987">
    <property type="entry name" value="GH62"/>
    <property type="match status" value="1"/>
</dbReference>
<feature type="signal peptide" evidence="9">
    <location>
        <begin position="1"/>
        <end position="23"/>
    </location>
</feature>
<dbReference type="EC" id="3.2.1.55" evidence="8"/>
<dbReference type="Proteomes" id="UP000315522">
    <property type="component" value="Unassembled WGS sequence"/>
</dbReference>
<sequence length="357" mass="39117">MVRICIMLYKMLQFILLATVVAAAAISGPSTSPVLSRQTANLPDTFEWSSSGVLVSAKDDGRNISGIKDPSIIYHNDAYHVFASTAQAAGYSLVYFTFIDFAQANNATFHYLDQSAIGTGYRAAPEVFFFEPHNLWYLVYQNGNAAYSTNTDITDPTAWTAPTDFYTGTPDIVTANIGDGYWVDMWVICDATNCHLFSSDDNGHLYRSQTPLSSFPANMSEPVIALSDTNKYALYEASNVYAYGPEQYLLLVEAFGSDGNRYFRSWNASAIEGPWVGLADTEADPFARSSNVVFADGVAWTESISHGEVVRTVVDQSLSISPCGLRYLYQGVNPNATESYDSLPWTLGLLTQTNSAC</sequence>
<keyword evidence="7 8" id="KW-0326">Glycosidase</keyword>
<reference evidence="10 11" key="1">
    <citation type="submission" date="2018-05" db="EMBL/GenBank/DDBJ databases">
        <title>Genome sequencing and assembly of the regulated plant pathogen Lachnellula willkommii and related sister species for the development of diagnostic species identification markers.</title>
        <authorList>
            <person name="Giroux E."/>
            <person name="Bilodeau G."/>
        </authorList>
    </citation>
    <scope>NUCLEOTIDE SEQUENCE [LARGE SCALE GENOMIC DNA]</scope>
    <source>
        <strain evidence="10 11">CBS 172.35</strain>
    </source>
</reference>
<evidence type="ECO:0000256" key="4">
    <source>
        <dbReference type="ARBA" id="ARBA00022525"/>
    </source>
</evidence>
<gene>
    <name evidence="10" type="primary">xynC</name>
    <name evidence="10" type="ORF">LAWI1_G007268</name>
</gene>
<dbReference type="Pfam" id="PF03664">
    <property type="entry name" value="Glyco_hydro_62"/>
    <property type="match status" value="1"/>
</dbReference>
<dbReference type="SUPFAM" id="SSF75005">
    <property type="entry name" value="Arabinanase/levansucrase/invertase"/>
    <property type="match status" value="1"/>
</dbReference>
<evidence type="ECO:0000313" key="11">
    <source>
        <dbReference type="Proteomes" id="UP000315522"/>
    </source>
</evidence>
<dbReference type="EMBL" id="QGML01003021">
    <property type="protein sequence ID" value="TVY86849.1"/>
    <property type="molecule type" value="Genomic_DNA"/>
</dbReference>
<dbReference type="Gene3D" id="2.115.10.20">
    <property type="entry name" value="Glycosyl hydrolase domain, family 43"/>
    <property type="match status" value="1"/>
</dbReference>
<name>A0A559M1N1_9HELO</name>
<evidence type="ECO:0000256" key="1">
    <source>
        <dbReference type="ARBA" id="ARBA00001462"/>
    </source>
</evidence>
<keyword evidence="6 8" id="KW-0378">Hydrolase</keyword>
<dbReference type="GO" id="GO:0046556">
    <property type="term" value="F:alpha-L-arabinofuranosidase activity"/>
    <property type="evidence" value="ECO:0007669"/>
    <property type="project" value="UniProtKB-UniRule"/>
</dbReference>
<proteinExistence type="inferred from homology"/>
<evidence type="ECO:0000256" key="6">
    <source>
        <dbReference type="ARBA" id="ARBA00022801"/>
    </source>
</evidence>
<evidence type="ECO:0000256" key="8">
    <source>
        <dbReference type="RuleBase" id="RU368117"/>
    </source>
</evidence>
<dbReference type="GO" id="GO:0046373">
    <property type="term" value="P:L-arabinose metabolic process"/>
    <property type="evidence" value="ECO:0007669"/>
    <property type="project" value="UniProtKB-UniRule"/>
</dbReference>
<feature type="chain" id="PRO_5021930796" description="Alpha-L-arabinofuranosidase" evidence="9">
    <location>
        <begin position="24"/>
        <end position="357"/>
    </location>
</feature>
<dbReference type="PANTHER" id="PTHR40631">
    <property type="entry name" value="ALPHA-L-ARABINOFURANOSIDASE AXHA-2-RELATED"/>
    <property type="match status" value="1"/>
</dbReference>
<dbReference type="GO" id="GO:0045493">
    <property type="term" value="P:xylan catabolic process"/>
    <property type="evidence" value="ECO:0007669"/>
    <property type="project" value="UniProtKB-UniRule"/>
</dbReference>
<comment type="function">
    <text evidence="8">Alpha-L-arabinofuranosidase involved in the hydrolysis of xylan, a major structural heterogeneous polysaccharide found in plant biomass representing the second most abundant polysaccharide in the biosphere, after cellulose.</text>
</comment>
<keyword evidence="5 8" id="KW-0732">Signal</keyword>
<protein>
    <recommendedName>
        <fullName evidence="8">Alpha-L-arabinofuranosidase</fullName>
        <ecNumber evidence="8">3.2.1.55</ecNumber>
    </recommendedName>
</protein>
<keyword evidence="4 8" id="KW-0964">Secreted</keyword>
<organism evidence="10 11">
    <name type="scientific">Lachnellula willkommii</name>
    <dbReference type="NCBI Taxonomy" id="215461"/>
    <lineage>
        <taxon>Eukaryota</taxon>
        <taxon>Fungi</taxon>
        <taxon>Dikarya</taxon>
        <taxon>Ascomycota</taxon>
        <taxon>Pezizomycotina</taxon>
        <taxon>Leotiomycetes</taxon>
        <taxon>Helotiales</taxon>
        <taxon>Lachnaceae</taxon>
        <taxon>Lachnellula</taxon>
    </lineage>
</organism>
<comment type="similarity">
    <text evidence="3 8">Belongs to the glycosyl hydrolase 62 family.</text>
</comment>
<comment type="subcellular location">
    <subcellularLocation>
        <location evidence="2 8">Secreted</location>
    </subcellularLocation>
</comment>
<dbReference type="GO" id="GO:0005576">
    <property type="term" value="C:extracellular region"/>
    <property type="evidence" value="ECO:0007669"/>
    <property type="project" value="UniProtKB-SubCell"/>
</dbReference>